<reference evidence="2 3" key="1">
    <citation type="submission" date="2017-04" db="EMBL/GenBank/DDBJ databases">
        <title>Genome Sequence of the Model Brown-Rot Fungus Postia placenta SB12.</title>
        <authorList>
            <consortium name="DOE Joint Genome Institute"/>
            <person name="Gaskell J."/>
            <person name="Kersten P."/>
            <person name="Larrondo L.F."/>
            <person name="Canessa P."/>
            <person name="Martinez D."/>
            <person name="Hibbett D."/>
            <person name="Schmoll M."/>
            <person name="Kubicek C.P."/>
            <person name="Martinez A.T."/>
            <person name="Yadav J."/>
            <person name="Master E."/>
            <person name="Magnuson J.K."/>
            <person name="James T."/>
            <person name="Yaver D."/>
            <person name="Berka R."/>
            <person name="Labutti K."/>
            <person name="Lipzen A."/>
            <person name="Aerts A."/>
            <person name="Barry K."/>
            <person name="Henrissat B."/>
            <person name="Blanchette R."/>
            <person name="Grigoriev I."/>
            <person name="Cullen D."/>
        </authorList>
    </citation>
    <scope>NUCLEOTIDE SEQUENCE [LARGE SCALE GENOMIC DNA]</scope>
    <source>
        <strain evidence="2 3">MAD-698-R-SB12</strain>
    </source>
</reference>
<feature type="compositionally biased region" description="Basic and acidic residues" evidence="1">
    <location>
        <begin position="22"/>
        <end position="36"/>
    </location>
</feature>
<dbReference type="OrthoDB" id="10279387at2759"/>
<proteinExistence type="predicted"/>
<evidence type="ECO:0000313" key="2">
    <source>
        <dbReference type="EMBL" id="OSX61440.1"/>
    </source>
</evidence>
<dbReference type="AlphaFoldDB" id="A0A1X6MYW4"/>
<accession>A0A1X6MYW4</accession>
<keyword evidence="3" id="KW-1185">Reference proteome</keyword>
<gene>
    <name evidence="2" type="ORF">POSPLADRAFT_1143944</name>
</gene>
<name>A0A1X6MYW4_9APHY</name>
<dbReference type="GeneID" id="36330585"/>
<protein>
    <submittedName>
        <fullName evidence="2">Uncharacterized protein</fullName>
    </submittedName>
</protein>
<organism evidence="2 3">
    <name type="scientific">Postia placenta MAD-698-R-SB12</name>
    <dbReference type="NCBI Taxonomy" id="670580"/>
    <lineage>
        <taxon>Eukaryota</taxon>
        <taxon>Fungi</taxon>
        <taxon>Dikarya</taxon>
        <taxon>Basidiomycota</taxon>
        <taxon>Agaricomycotina</taxon>
        <taxon>Agaricomycetes</taxon>
        <taxon>Polyporales</taxon>
        <taxon>Adustoporiaceae</taxon>
        <taxon>Rhodonia</taxon>
    </lineage>
</organism>
<evidence type="ECO:0000256" key="1">
    <source>
        <dbReference type="SAM" id="MobiDB-lite"/>
    </source>
</evidence>
<dbReference type="Proteomes" id="UP000194127">
    <property type="component" value="Unassembled WGS sequence"/>
</dbReference>
<dbReference type="RefSeq" id="XP_024338234.1">
    <property type="nucleotide sequence ID" value="XM_024485636.1"/>
</dbReference>
<feature type="region of interest" description="Disordered" evidence="1">
    <location>
        <begin position="17"/>
        <end position="94"/>
    </location>
</feature>
<sequence length="245" mass="27518">MSASYYLVPPTCYGTLSLLHQDPGKSPKSSDPENPEKGASGAKILHLKPPKRGPDGGQVMCQVPPKPGVRYDPRPPNIRSIRPRNGCRNVPESSRMKPPTIHPCIVVPHWIVVRHWYKVFRMPGVVSALHLNLLVTGLYVADLRDQEFVVVVDILRWQLQPDFMAQIRSLRLAMGVHNGGKTMYEYVGRFKAAKKRIQLLENALRMSGIPVPLRSDFLAEMLMGKELMGSGHAEVMCTKKHKIEE</sequence>
<dbReference type="EMBL" id="KZ110598">
    <property type="protein sequence ID" value="OSX61440.1"/>
    <property type="molecule type" value="Genomic_DNA"/>
</dbReference>
<evidence type="ECO:0000313" key="3">
    <source>
        <dbReference type="Proteomes" id="UP000194127"/>
    </source>
</evidence>